<evidence type="ECO:0000313" key="4">
    <source>
        <dbReference type="EMBL" id="BAM05112.1"/>
    </source>
</evidence>
<dbReference type="InterPro" id="IPR009057">
    <property type="entry name" value="Homeodomain-like_sf"/>
</dbReference>
<evidence type="ECO:0000313" key="5">
    <source>
        <dbReference type="Proteomes" id="UP000007881"/>
    </source>
</evidence>
<dbReference type="RefSeq" id="WP_014438320.1">
    <property type="nucleotide sequence ID" value="NC_017080.1"/>
</dbReference>
<dbReference type="AlphaFoldDB" id="I0IIM4"/>
<dbReference type="OrthoDB" id="9789566at2"/>
<dbReference type="Pfam" id="PF00440">
    <property type="entry name" value="TetR_N"/>
    <property type="match status" value="1"/>
</dbReference>
<dbReference type="PRINTS" id="PR00455">
    <property type="entry name" value="HTHTETR"/>
</dbReference>
<keyword evidence="5" id="KW-1185">Reference proteome</keyword>
<feature type="DNA-binding region" description="H-T-H motif" evidence="2">
    <location>
        <begin position="32"/>
        <end position="51"/>
    </location>
</feature>
<dbReference type="SUPFAM" id="SSF48498">
    <property type="entry name" value="Tetracyclin repressor-like, C-terminal domain"/>
    <property type="match status" value="1"/>
</dbReference>
<dbReference type="SUPFAM" id="SSF46689">
    <property type="entry name" value="Homeodomain-like"/>
    <property type="match status" value="1"/>
</dbReference>
<reference evidence="4 5" key="1">
    <citation type="submission" date="2012-02" db="EMBL/GenBank/DDBJ databases">
        <title>Complete genome sequence of Phycisphaera mikurensis NBRC 102666.</title>
        <authorList>
            <person name="Ankai A."/>
            <person name="Hosoyama A."/>
            <person name="Terui Y."/>
            <person name="Sekine M."/>
            <person name="Fukai R."/>
            <person name="Kato Y."/>
            <person name="Nakamura S."/>
            <person name="Yamada-Narita S."/>
            <person name="Kawakoshi A."/>
            <person name="Fukunaga Y."/>
            <person name="Yamazaki S."/>
            <person name="Fujita N."/>
        </authorList>
    </citation>
    <scope>NUCLEOTIDE SEQUENCE [LARGE SCALE GENOMIC DNA]</scope>
    <source>
        <strain evidence="5">NBRC 102666 / KCTC 22515 / FYK2301M01</strain>
    </source>
</reference>
<evidence type="ECO:0000259" key="3">
    <source>
        <dbReference type="PROSITE" id="PS50977"/>
    </source>
</evidence>
<dbReference type="Proteomes" id="UP000007881">
    <property type="component" value="Chromosome"/>
</dbReference>
<gene>
    <name evidence="4" type="ordered locus">PSMK_29530</name>
</gene>
<dbReference type="PANTHER" id="PTHR30055">
    <property type="entry name" value="HTH-TYPE TRANSCRIPTIONAL REGULATOR RUTR"/>
    <property type="match status" value="1"/>
</dbReference>
<dbReference type="InterPro" id="IPR050109">
    <property type="entry name" value="HTH-type_TetR-like_transc_reg"/>
</dbReference>
<keyword evidence="1 2" id="KW-0238">DNA-binding</keyword>
<dbReference type="KEGG" id="phm:PSMK_29530"/>
<organism evidence="4 5">
    <name type="scientific">Phycisphaera mikurensis (strain NBRC 102666 / KCTC 22515 / FYK2301M01)</name>
    <dbReference type="NCBI Taxonomy" id="1142394"/>
    <lineage>
        <taxon>Bacteria</taxon>
        <taxon>Pseudomonadati</taxon>
        <taxon>Planctomycetota</taxon>
        <taxon>Phycisphaerae</taxon>
        <taxon>Phycisphaerales</taxon>
        <taxon>Phycisphaeraceae</taxon>
        <taxon>Phycisphaera</taxon>
    </lineage>
</organism>
<dbReference type="InterPro" id="IPR001647">
    <property type="entry name" value="HTH_TetR"/>
</dbReference>
<name>I0IIM4_PHYMF</name>
<dbReference type="PROSITE" id="PS01081">
    <property type="entry name" value="HTH_TETR_1"/>
    <property type="match status" value="1"/>
</dbReference>
<dbReference type="PROSITE" id="PS50977">
    <property type="entry name" value="HTH_TETR_2"/>
    <property type="match status" value="1"/>
</dbReference>
<accession>I0IIM4</accession>
<dbReference type="Pfam" id="PF09209">
    <property type="entry name" value="CecR_C"/>
    <property type="match status" value="1"/>
</dbReference>
<dbReference type="HOGENOM" id="CLU_069356_16_1_0"/>
<sequence>MPATPPDDATTARRLVEAAGPLFARDGFARASVREICAAAGVNLAAVNYHFQGKAGLYDAVWERAAVEMREAEPMPRLDAEDAGEPAEVFEAFVAWFLRLVLLQQDGHPCAGALMAQETGAPTPTGLKTFAEHGARPIRDELKRIIAAVIGRRIGAATLDDLVNGVVALCVNPSHARLILTHLGHPPPTERAAVNRMAARLSRFALHGLLGYAQDPAAPGDPA</sequence>
<dbReference type="eggNOG" id="COG1309">
    <property type="taxonomic scope" value="Bacteria"/>
</dbReference>
<evidence type="ECO:0000256" key="1">
    <source>
        <dbReference type="ARBA" id="ARBA00023125"/>
    </source>
</evidence>
<dbReference type="Gene3D" id="1.10.10.60">
    <property type="entry name" value="Homeodomain-like"/>
    <property type="match status" value="1"/>
</dbReference>
<dbReference type="STRING" id="1142394.PSMK_29530"/>
<proteinExistence type="predicted"/>
<dbReference type="GO" id="GO:0000976">
    <property type="term" value="F:transcription cis-regulatory region binding"/>
    <property type="evidence" value="ECO:0007669"/>
    <property type="project" value="TreeGrafter"/>
</dbReference>
<dbReference type="InterPro" id="IPR015292">
    <property type="entry name" value="Tscrpt_reg_YbiH_C"/>
</dbReference>
<dbReference type="InterPro" id="IPR036271">
    <property type="entry name" value="Tet_transcr_reg_TetR-rel_C_sf"/>
</dbReference>
<dbReference type="Gene3D" id="1.10.357.10">
    <property type="entry name" value="Tetracycline Repressor, domain 2"/>
    <property type="match status" value="1"/>
</dbReference>
<dbReference type="EMBL" id="AP012338">
    <property type="protein sequence ID" value="BAM05112.1"/>
    <property type="molecule type" value="Genomic_DNA"/>
</dbReference>
<dbReference type="GO" id="GO:0003700">
    <property type="term" value="F:DNA-binding transcription factor activity"/>
    <property type="evidence" value="ECO:0007669"/>
    <property type="project" value="TreeGrafter"/>
</dbReference>
<dbReference type="InterPro" id="IPR023772">
    <property type="entry name" value="DNA-bd_HTH_TetR-type_CS"/>
</dbReference>
<dbReference type="PANTHER" id="PTHR30055:SF235">
    <property type="entry name" value="TRANSCRIPTIONAL REGULATORY PROTEIN"/>
    <property type="match status" value="1"/>
</dbReference>
<feature type="domain" description="HTH tetR-type" evidence="3">
    <location>
        <begin position="9"/>
        <end position="69"/>
    </location>
</feature>
<protein>
    <submittedName>
        <fullName evidence="4">TetR family transcriptional regulator</fullName>
    </submittedName>
</protein>
<evidence type="ECO:0000256" key="2">
    <source>
        <dbReference type="PROSITE-ProRule" id="PRU00335"/>
    </source>
</evidence>